<dbReference type="AlphaFoldDB" id="A0A3Q1G3B4"/>
<protein>
    <submittedName>
        <fullName evidence="1">Uncharacterized protein</fullName>
    </submittedName>
</protein>
<accession>A0A3Q1G3B4</accession>
<evidence type="ECO:0000313" key="2">
    <source>
        <dbReference type="Proteomes" id="UP000257200"/>
    </source>
</evidence>
<name>A0A3Q1G3B4_9TELE</name>
<evidence type="ECO:0000313" key="1">
    <source>
        <dbReference type="Ensembl" id="ENSAPOP00000025096.1"/>
    </source>
</evidence>
<dbReference type="Proteomes" id="UP000257200">
    <property type="component" value="Unplaced"/>
</dbReference>
<dbReference type="InParanoid" id="A0A3Q1G3B4"/>
<organism evidence="1 2">
    <name type="scientific">Acanthochromis polyacanthus</name>
    <name type="common">spiny chromis</name>
    <dbReference type="NCBI Taxonomy" id="80966"/>
    <lineage>
        <taxon>Eukaryota</taxon>
        <taxon>Metazoa</taxon>
        <taxon>Chordata</taxon>
        <taxon>Craniata</taxon>
        <taxon>Vertebrata</taxon>
        <taxon>Euteleostomi</taxon>
        <taxon>Actinopterygii</taxon>
        <taxon>Neopterygii</taxon>
        <taxon>Teleostei</taxon>
        <taxon>Neoteleostei</taxon>
        <taxon>Acanthomorphata</taxon>
        <taxon>Ovalentaria</taxon>
        <taxon>Pomacentridae</taxon>
        <taxon>Acanthochromis</taxon>
    </lineage>
</organism>
<reference evidence="1" key="1">
    <citation type="submission" date="2025-08" db="UniProtKB">
        <authorList>
            <consortium name="Ensembl"/>
        </authorList>
    </citation>
    <scope>IDENTIFICATION</scope>
</reference>
<dbReference type="Ensembl" id="ENSAPOT00000007095.1">
    <property type="protein sequence ID" value="ENSAPOP00000025096.1"/>
    <property type="gene ID" value="ENSAPOG00000007975.1"/>
</dbReference>
<proteinExistence type="predicted"/>
<reference evidence="1" key="2">
    <citation type="submission" date="2025-09" db="UniProtKB">
        <authorList>
            <consortium name="Ensembl"/>
        </authorList>
    </citation>
    <scope>IDENTIFICATION</scope>
</reference>
<keyword evidence="2" id="KW-1185">Reference proteome</keyword>
<sequence length="60" mass="6412">RNIANHHIVFVVPPGKCILFRNPAIPGGLSHIVLHQGVSSHSLIHKGCISCSKGVIPNCH</sequence>